<dbReference type="STRING" id="694573.A0A194VGP8"/>
<dbReference type="EMBL" id="KN714869">
    <property type="protein sequence ID" value="KUI63190.1"/>
    <property type="molecule type" value="Genomic_DNA"/>
</dbReference>
<reference evidence="3" key="1">
    <citation type="submission" date="2014-12" db="EMBL/GenBank/DDBJ databases">
        <title>Genome Sequence of Valsa Canker Pathogens Uncovers a Specific Adaption of Colonization on Woody Bark.</title>
        <authorList>
            <person name="Yin Z."/>
            <person name="Liu H."/>
            <person name="Gao X."/>
            <person name="Li Z."/>
            <person name="Song N."/>
            <person name="Ke X."/>
            <person name="Dai Q."/>
            <person name="Wu Y."/>
            <person name="Sun Y."/>
            <person name="Xu J.-R."/>
            <person name="Kang Z.K."/>
            <person name="Wang L."/>
            <person name="Huang L."/>
        </authorList>
    </citation>
    <scope>NUCLEOTIDE SEQUENCE [LARGE SCALE GENOMIC DNA]</scope>
    <source>
        <strain evidence="3">SXYL134</strain>
    </source>
</reference>
<protein>
    <submittedName>
        <fullName evidence="2">Uncharacterized protein</fullName>
    </submittedName>
</protein>
<feature type="compositionally biased region" description="Basic and acidic residues" evidence="1">
    <location>
        <begin position="1"/>
        <end position="13"/>
    </location>
</feature>
<proteinExistence type="predicted"/>
<evidence type="ECO:0000313" key="3">
    <source>
        <dbReference type="Proteomes" id="UP000078576"/>
    </source>
</evidence>
<dbReference type="OrthoDB" id="5243771at2759"/>
<dbReference type="AlphaFoldDB" id="A0A194VGP8"/>
<name>A0A194VGP8_CYTMA</name>
<gene>
    <name evidence="2" type="ORF">VP1G_11503</name>
</gene>
<keyword evidence="3" id="KW-1185">Reference proteome</keyword>
<evidence type="ECO:0000313" key="2">
    <source>
        <dbReference type="EMBL" id="KUI63190.1"/>
    </source>
</evidence>
<dbReference type="Proteomes" id="UP000078576">
    <property type="component" value="Unassembled WGS sequence"/>
</dbReference>
<organism evidence="2 3">
    <name type="scientific">Cytospora mali</name>
    <name type="common">Apple Valsa canker fungus</name>
    <name type="synonym">Valsa mali</name>
    <dbReference type="NCBI Taxonomy" id="578113"/>
    <lineage>
        <taxon>Eukaryota</taxon>
        <taxon>Fungi</taxon>
        <taxon>Dikarya</taxon>
        <taxon>Ascomycota</taxon>
        <taxon>Pezizomycotina</taxon>
        <taxon>Sordariomycetes</taxon>
        <taxon>Sordariomycetidae</taxon>
        <taxon>Diaporthales</taxon>
        <taxon>Cytosporaceae</taxon>
        <taxon>Cytospora</taxon>
    </lineage>
</organism>
<accession>A0A194VGP8</accession>
<evidence type="ECO:0000256" key="1">
    <source>
        <dbReference type="SAM" id="MobiDB-lite"/>
    </source>
</evidence>
<feature type="region of interest" description="Disordered" evidence="1">
    <location>
        <begin position="1"/>
        <end position="31"/>
    </location>
</feature>
<sequence>MDNPRTTRNEKNAIEGTADVPDQGSGPLHLHSGTEVHVAVGMNDAATIPKGEIDPVYEAKARVLNRAACCESTARSPSPLQ</sequence>